<sequence>MPQKSAGRRSSIRCSRKHSRAETSWRQSGIWGLGPVWVIGTFSKVLFPSLRLGDVIAPVP</sequence>
<name>A0A4Y9LH81_9BRAD</name>
<keyword evidence="3" id="KW-1185">Reference proteome</keyword>
<dbReference type="OrthoDB" id="9804020at2"/>
<accession>A0A4Y9LH81</accession>
<evidence type="ECO:0000313" key="2">
    <source>
        <dbReference type="EMBL" id="TFV42329.1"/>
    </source>
</evidence>
<dbReference type="AlphaFoldDB" id="A0A4Y9LH81"/>
<dbReference type="EMBL" id="SPQT01000026">
    <property type="protein sequence ID" value="TFV42329.1"/>
    <property type="molecule type" value="Genomic_DNA"/>
</dbReference>
<evidence type="ECO:0000313" key="3">
    <source>
        <dbReference type="Proteomes" id="UP000297966"/>
    </source>
</evidence>
<comment type="caution">
    <text evidence="2">The sequence shown here is derived from an EMBL/GenBank/DDBJ whole genome shotgun (WGS) entry which is preliminary data.</text>
</comment>
<dbReference type="Proteomes" id="UP000297966">
    <property type="component" value="Unassembled WGS sequence"/>
</dbReference>
<reference evidence="2 3" key="1">
    <citation type="submission" date="2019-03" db="EMBL/GenBank/DDBJ databases">
        <title>Bradyrhizobium diversity isolated from nodules of Chamaecrista fasciculata.</title>
        <authorList>
            <person name="Klepa M.S."/>
            <person name="Urquiaga M.O."/>
            <person name="Hungria M."/>
            <person name="Delamuta J.R."/>
        </authorList>
    </citation>
    <scope>NUCLEOTIDE SEQUENCE [LARGE SCALE GENOMIC DNA]</scope>
    <source>
        <strain evidence="2 3">CNPSo 3448</strain>
    </source>
</reference>
<feature type="region of interest" description="Disordered" evidence="1">
    <location>
        <begin position="1"/>
        <end position="26"/>
    </location>
</feature>
<protein>
    <submittedName>
        <fullName evidence="2">Uncharacterized protein</fullName>
    </submittedName>
</protein>
<gene>
    <name evidence="2" type="ORF">E4K65_34215</name>
</gene>
<proteinExistence type="predicted"/>
<organism evidence="2 3">
    <name type="scientific">Bradyrhizobium niftali</name>
    <dbReference type="NCBI Taxonomy" id="2560055"/>
    <lineage>
        <taxon>Bacteria</taxon>
        <taxon>Pseudomonadati</taxon>
        <taxon>Pseudomonadota</taxon>
        <taxon>Alphaproteobacteria</taxon>
        <taxon>Hyphomicrobiales</taxon>
        <taxon>Nitrobacteraceae</taxon>
        <taxon>Bradyrhizobium</taxon>
    </lineage>
</organism>
<feature type="compositionally biased region" description="Basic residues" evidence="1">
    <location>
        <begin position="1"/>
        <end position="19"/>
    </location>
</feature>
<evidence type="ECO:0000256" key="1">
    <source>
        <dbReference type="SAM" id="MobiDB-lite"/>
    </source>
</evidence>